<comment type="similarity">
    <text evidence="5">Belongs to the methyltransferase superfamily.</text>
</comment>
<evidence type="ECO:0000256" key="3">
    <source>
        <dbReference type="ARBA" id="ARBA00022691"/>
    </source>
</evidence>
<dbReference type="InterPro" id="IPR050602">
    <property type="entry name" value="Malonyl-ACP_OMT"/>
</dbReference>
<evidence type="ECO:0000313" key="7">
    <source>
        <dbReference type="Proteomes" id="UP001597497"/>
    </source>
</evidence>
<dbReference type="GO" id="GO:0008168">
    <property type="term" value="F:methyltransferase activity"/>
    <property type="evidence" value="ECO:0007669"/>
    <property type="project" value="UniProtKB-KW"/>
</dbReference>
<comment type="catalytic activity">
    <reaction evidence="5">
        <text>malonyl-[ACP] + S-adenosyl-L-methionine = malonyl-[ACP] methyl ester + S-adenosyl-L-homocysteine</text>
        <dbReference type="Rhea" id="RHEA:17105"/>
        <dbReference type="Rhea" id="RHEA-COMP:9623"/>
        <dbReference type="Rhea" id="RHEA-COMP:9954"/>
        <dbReference type="ChEBI" id="CHEBI:57856"/>
        <dbReference type="ChEBI" id="CHEBI:59789"/>
        <dbReference type="ChEBI" id="CHEBI:78449"/>
        <dbReference type="ChEBI" id="CHEBI:78845"/>
        <dbReference type="EC" id="2.1.1.197"/>
    </reaction>
</comment>
<gene>
    <name evidence="5" type="primary">bioC</name>
    <name evidence="6" type="ORF">ACFSUC_18495</name>
</gene>
<dbReference type="EMBL" id="JBHUMM010000045">
    <property type="protein sequence ID" value="MFD2673542.1"/>
    <property type="molecule type" value="Genomic_DNA"/>
</dbReference>
<dbReference type="RefSeq" id="WP_379931131.1">
    <property type="nucleotide sequence ID" value="NZ_JBHUMM010000045.1"/>
</dbReference>
<dbReference type="PANTHER" id="PTHR13090">
    <property type="entry name" value="ARGININE-HYDROXYLASE NDUFAF5, MITOCHONDRIAL"/>
    <property type="match status" value="1"/>
</dbReference>
<name>A0ABW5RHK1_9BACL</name>
<comment type="function">
    <text evidence="5">Converts the free carboxyl group of a malonyl-thioester to its methyl ester by transfer of a methyl group from S-adenosyl-L-methionine (SAM). It allows to synthesize pimeloyl-ACP via the fatty acid synthetic pathway.</text>
</comment>
<proteinExistence type="inferred from homology"/>
<keyword evidence="1 5" id="KW-0489">Methyltransferase</keyword>
<evidence type="ECO:0000256" key="4">
    <source>
        <dbReference type="ARBA" id="ARBA00022756"/>
    </source>
</evidence>
<dbReference type="SUPFAM" id="SSF53335">
    <property type="entry name" value="S-adenosyl-L-methionine-dependent methyltransferases"/>
    <property type="match status" value="1"/>
</dbReference>
<evidence type="ECO:0000256" key="5">
    <source>
        <dbReference type="HAMAP-Rule" id="MF_00835"/>
    </source>
</evidence>
<dbReference type="InterPro" id="IPR029063">
    <property type="entry name" value="SAM-dependent_MTases_sf"/>
</dbReference>
<evidence type="ECO:0000313" key="6">
    <source>
        <dbReference type="EMBL" id="MFD2673542.1"/>
    </source>
</evidence>
<evidence type="ECO:0000256" key="1">
    <source>
        <dbReference type="ARBA" id="ARBA00022603"/>
    </source>
</evidence>
<dbReference type="Pfam" id="PF13489">
    <property type="entry name" value="Methyltransf_23"/>
    <property type="match status" value="1"/>
</dbReference>
<accession>A0ABW5RHK1</accession>
<comment type="caution">
    <text evidence="6">The sequence shown here is derived from an EMBL/GenBank/DDBJ whole genome shotgun (WGS) entry which is preliminary data.</text>
</comment>
<keyword evidence="7" id="KW-1185">Reference proteome</keyword>
<dbReference type="Proteomes" id="UP001597497">
    <property type="component" value="Unassembled WGS sequence"/>
</dbReference>
<sequence length="319" mass="36019">MEGKNLSPINKKIVKRHFDRHAGTYDQFAIIQRYAAEQLLRMLDASVTNASASMRILEIGCGTGYVTERLAVQYPQARVVALDMAPAMLQATRQRLHDHHGENVRSRIEYVCADAEEWVQQFPQMCQNSHVSKVSIDSGKFDLIISSAAFQWFNEPRETAMAYWRLLNPGGYAAFSTYGPDTFTELHQSFAEAEAALGLPRHRHGQRFPALSDWARWQSEAGLEPLWMQEEHAVEWHSSVDAFLRAVQKTGASSASTSPGSGRLSRALLRNMKAYYERHFGAEQTGEVNHDARIQATSHLLWVGGMKDHGMSVKQRSRK</sequence>
<keyword evidence="2 5" id="KW-0808">Transferase</keyword>
<keyword evidence="4 5" id="KW-0093">Biotin biosynthesis</keyword>
<dbReference type="EC" id="2.1.1.197" evidence="5"/>
<dbReference type="InterPro" id="IPR011814">
    <property type="entry name" value="BioC"/>
</dbReference>
<dbReference type="CDD" id="cd02440">
    <property type="entry name" value="AdoMet_MTases"/>
    <property type="match status" value="1"/>
</dbReference>
<comment type="pathway">
    <text evidence="5">Cofactor biosynthesis; biotin biosynthesis.</text>
</comment>
<organism evidence="6 7">
    <name type="scientific">Marinicrinis sediminis</name>
    <dbReference type="NCBI Taxonomy" id="1652465"/>
    <lineage>
        <taxon>Bacteria</taxon>
        <taxon>Bacillati</taxon>
        <taxon>Bacillota</taxon>
        <taxon>Bacilli</taxon>
        <taxon>Bacillales</taxon>
        <taxon>Paenibacillaceae</taxon>
    </lineage>
</organism>
<reference evidence="7" key="1">
    <citation type="journal article" date="2019" name="Int. J. Syst. Evol. Microbiol.">
        <title>The Global Catalogue of Microorganisms (GCM) 10K type strain sequencing project: providing services to taxonomists for standard genome sequencing and annotation.</title>
        <authorList>
            <consortium name="The Broad Institute Genomics Platform"/>
            <consortium name="The Broad Institute Genome Sequencing Center for Infectious Disease"/>
            <person name="Wu L."/>
            <person name="Ma J."/>
        </authorList>
    </citation>
    <scope>NUCLEOTIDE SEQUENCE [LARGE SCALE GENOMIC DNA]</scope>
    <source>
        <strain evidence="7">KCTC 33676</strain>
    </source>
</reference>
<dbReference type="PANTHER" id="PTHR13090:SF1">
    <property type="entry name" value="ARGININE-HYDROXYLASE NDUFAF5, MITOCHONDRIAL"/>
    <property type="match status" value="1"/>
</dbReference>
<evidence type="ECO:0000256" key="2">
    <source>
        <dbReference type="ARBA" id="ARBA00022679"/>
    </source>
</evidence>
<keyword evidence="3 5" id="KW-0949">S-adenosyl-L-methionine</keyword>
<protein>
    <recommendedName>
        <fullName evidence="5">Malonyl-[acyl-carrier protein] O-methyltransferase</fullName>
        <shortName evidence="5">Malonyl-ACP O-methyltransferase</shortName>
        <ecNumber evidence="5">2.1.1.197</ecNumber>
    </recommendedName>
    <alternativeName>
        <fullName evidence="5">Biotin synthesis protein BioC</fullName>
    </alternativeName>
</protein>
<dbReference type="GO" id="GO:0032259">
    <property type="term" value="P:methylation"/>
    <property type="evidence" value="ECO:0007669"/>
    <property type="project" value="UniProtKB-KW"/>
</dbReference>
<dbReference type="Gene3D" id="3.40.50.150">
    <property type="entry name" value="Vaccinia Virus protein VP39"/>
    <property type="match status" value="1"/>
</dbReference>
<dbReference type="HAMAP" id="MF_00835">
    <property type="entry name" value="BioC"/>
    <property type="match status" value="1"/>
</dbReference>